<dbReference type="NCBIfam" id="TIGR01615">
    <property type="entry name" value="A_thal_3542"/>
    <property type="match status" value="1"/>
</dbReference>
<protein>
    <submittedName>
        <fullName evidence="2">Uncharacterized protein</fullName>
    </submittedName>
</protein>
<dbReference type="Pfam" id="PF04720">
    <property type="entry name" value="PDDEXK_6"/>
    <property type="match status" value="1"/>
</dbReference>
<dbReference type="Proteomes" id="UP000813463">
    <property type="component" value="Chromosome 6"/>
</dbReference>
<dbReference type="InterPro" id="IPR006502">
    <property type="entry name" value="PDDEXK-like"/>
</dbReference>
<dbReference type="GeneID" id="110799445"/>
<dbReference type="PANTHER" id="PTHR31579">
    <property type="entry name" value="OS03G0796600 PROTEIN"/>
    <property type="match status" value="1"/>
</dbReference>
<sequence>MAITRPPGRVPVAVGRRMLAYENSVGDEKLEFYDELAVSSSDSVFGFLEGSLESTTSNEGYHQEGDAIFDEEEEEEDSGNRFEENKTFWENQHNLLQATLCRTTSLETGMRNVTKEALKELQVQGHYCKCGKAVADNNCRSCLMREVSCRLRNAGYNSAICRTKWRSSPDIPSGEHTFIDVVDNSSSKKGEVKVIVELSFRADFEMARASDDYNQLVSRLPEVFVGKNERLKALIKILCAAAKKCMKDKKMHMGPWRKQKYMQAKWFSTSYERKEEANAPSNGSYSNRTSKPARASSMLTMALMDMHRKAVSVV</sequence>
<accession>A0A9R0K7F1</accession>
<dbReference type="PANTHER" id="PTHR31579:SF2">
    <property type="entry name" value="DUF506 FAMILY PROTEIN"/>
    <property type="match status" value="1"/>
</dbReference>
<reference evidence="1" key="1">
    <citation type="journal article" date="2021" name="Nat. Commun.">
        <title>Genomic analyses provide insights into spinach domestication and the genetic basis of agronomic traits.</title>
        <authorList>
            <person name="Cai X."/>
            <person name="Sun X."/>
            <person name="Xu C."/>
            <person name="Sun H."/>
            <person name="Wang X."/>
            <person name="Ge C."/>
            <person name="Zhang Z."/>
            <person name="Wang Q."/>
            <person name="Fei Z."/>
            <person name="Jiao C."/>
            <person name="Wang Q."/>
        </authorList>
    </citation>
    <scope>NUCLEOTIDE SEQUENCE [LARGE SCALE GENOMIC DNA]</scope>
    <source>
        <strain evidence="1">cv. Varoflay</strain>
    </source>
</reference>
<proteinExistence type="predicted"/>
<reference evidence="2" key="2">
    <citation type="submission" date="2025-08" db="UniProtKB">
        <authorList>
            <consortium name="RefSeq"/>
        </authorList>
    </citation>
    <scope>IDENTIFICATION</scope>
    <source>
        <tissue evidence="2">Leaf</tissue>
    </source>
</reference>
<dbReference type="OrthoDB" id="691424at2759"/>
<dbReference type="KEGG" id="soe:110799445"/>
<gene>
    <name evidence="2" type="primary">LOC110799445</name>
</gene>
<evidence type="ECO:0000313" key="1">
    <source>
        <dbReference type="Proteomes" id="UP000813463"/>
    </source>
</evidence>
<name>A0A9R0K7F1_SPIOL</name>
<organism evidence="1 2">
    <name type="scientific">Spinacia oleracea</name>
    <name type="common">Spinach</name>
    <dbReference type="NCBI Taxonomy" id="3562"/>
    <lineage>
        <taxon>Eukaryota</taxon>
        <taxon>Viridiplantae</taxon>
        <taxon>Streptophyta</taxon>
        <taxon>Embryophyta</taxon>
        <taxon>Tracheophyta</taxon>
        <taxon>Spermatophyta</taxon>
        <taxon>Magnoliopsida</taxon>
        <taxon>eudicotyledons</taxon>
        <taxon>Gunneridae</taxon>
        <taxon>Pentapetalae</taxon>
        <taxon>Caryophyllales</taxon>
        <taxon>Chenopodiaceae</taxon>
        <taxon>Chenopodioideae</taxon>
        <taxon>Anserineae</taxon>
        <taxon>Spinacia</taxon>
    </lineage>
</organism>
<evidence type="ECO:0000313" key="2">
    <source>
        <dbReference type="RefSeq" id="XP_021860408.1"/>
    </source>
</evidence>
<keyword evidence="1" id="KW-1185">Reference proteome</keyword>
<dbReference type="RefSeq" id="XP_021860408.1">
    <property type="nucleotide sequence ID" value="XM_022004716.2"/>
</dbReference>
<dbReference type="AlphaFoldDB" id="A0A9R0K7F1"/>